<protein>
    <submittedName>
        <fullName evidence="9">MFS transporter</fullName>
    </submittedName>
</protein>
<dbReference type="HOGENOM" id="CLU_000960_22_3_5"/>
<evidence type="ECO:0000256" key="1">
    <source>
        <dbReference type="ARBA" id="ARBA00004651"/>
    </source>
</evidence>
<dbReference type="GO" id="GO:0005886">
    <property type="term" value="C:plasma membrane"/>
    <property type="evidence" value="ECO:0007669"/>
    <property type="project" value="UniProtKB-SubCell"/>
</dbReference>
<feature type="transmembrane region" description="Helical" evidence="7">
    <location>
        <begin position="16"/>
        <end position="34"/>
    </location>
</feature>
<evidence type="ECO:0000256" key="5">
    <source>
        <dbReference type="ARBA" id="ARBA00022989"/>
    </source>
</evidence>
<dbReference type="PANTHER" id="PTHR23501">
    <property type="entry name" value="MAJOR FACILITATOR SUPERFAMILY"/>
    <property type="match status" value="1"/>
</dbReference>
<dbReference type="Pfam" id="PF07690">
    <property type="entry name" value="MFS_1"/>
    <property type="match status" value="1"/>
</dbReference>
<feature type="transmembrane region" description="Helical" evidence="7">
    <location>
        <begin position="146"/>
        <end position="168"/>
    </location>
</feature>
<dbReference type="Gene3D" id="1.20.1720.10">
    <property type="entry name" value="Multidrug resistance protein D"/>
    <property type="match status" value="1"/>
</dbReference>
<keyword evidence="4 7" id="KW-0812">Transmembrane</keyword>
<evidence type="ECO:0000259" key="8">
    <source>
        <dbReference type="PROSITE" id="PS50850"/>
    </source>
</evidence>
<feature type="transmembrane region" description="Helical" evidence="7">
    <location>
        <begin position="85"/>
        <end position="104"/>
    </location>
</feature>
<dbReference type="Gene3D" id="1.20.1250.20">
    <property type="entry name" value="MFS general substrate transporter like domains"/>
    <property type="match status" value="1"/>
</dbReference>
<keyword evidence="6 7" id="KW-0472">Membrane</keyword>
<dbReference type="InterPro" id="IPR020846">
    <property type="entry name" value="MFS_dom"/>
</dbReference>
<dbReference type="PANTHER" id="PTHR23501:SF197">
    <property type="entry name" value="COMD"/>
    <property type="match status" value="1"/>
</dbReference>
<dbReference type="SUPFAM" id="SSF103473">
    <property type="entry name" value="MFS general substrate transporter"/>
    <property type="match status" value="1"/>
</dbReference>
<feature type="transmembrane region" description="Helical" evidence="7">
    <location>
        <begin position="54"/>
        <end position="73"/>
    </location>
</feature>
<dbReference type="OrthoDB" id="9812221at2"/>
<accession>A0A0D5LN29</accession>
<feature type="domain" description="Major facilitator superfamily (MFS) profile" evidence="8">
    <location>
        <begin position="20"/>
        <end position="493"/>
    </location>
</feature>
<gene>
    <name evidence="9" type="ORF">TM49_01930</name>
</gene>
<dbReference type="PATRIC" id="fig|1486262.3.peg.397"/>
<evidence type="ECO:0000256" key="6">
    <source>
        <dbReference type="ARBA" id="ARBA00023136"/>
    </source>
</evidence>
<dbReference type="InterPro" id="IPR011701">
    <property type="entry name" value="MFS"/>
</dbReference>
<feature type="transmembrane region" description="Helical" evidence="7">
    <location>
        <begin position="228"/>
        <end position="252"/>
    </location>
</feature>
<evidence type="ECO:0000256" key="4">
    <source>
        <dbReference type="ARBA" id="ARBA00022692"/>
    </source>
</evidence>
<dbReference type="InterPro" id="IPR036259">
    <property type="entry name" value="MFS_trans_sf"/>
</dbReference>
<proteinExistence type="predicted"/>
<organism evidence="9 10">
    <name type="scientific">Martelella endophytica</name>
    <dbReference type="NCBI Taxonomy" id="1486262"/>
    <lineage>
        <taxon>Bacteria</taxon>
        <taxon>Pseudomonadati</taxon>
        <taxon>Pseudomonadota</taxon>
        <taxon>Alphaproteobacteria</taxon>
        <taxon>Hyphomicrobiales</taxon>
        <taxon>Aurantimonadaceae</taxon>
        <taxon>Martelella</taxon>
    </lineage>
</organism>
<dbReference type="GO" id="GO:0022857">
    <property type="term" value="F:transmembrane transporter activity"/>
    <property type="evidence" value="ECO:0007669"/>
    <property type="project" value="InterPro"/>
</dbReference>
<feature type="transmembrane region" description="Helical" evidence="7">
    <location>
        <begin position="470"/>
        <end position="488"/>
    </location>
</feature>
<evidence type="ECO:0000256" key="3">
    <source>
        <dbReference type="ARBA" id="ARBA00022475"/>
    </source>
</evidence>
<evidence type="ECO:0000256" key="2">
    <source>
        <dbReference type="ARBA" id="ARBA00022448"/>
    </source>
</evidence>
<dbReference type="RefSeq" id="WP_045679301.1">
    <property type="nucleotide sequence ID" value="NZ_CP010803.1"/>
</dbReference>
<dbReference type="STRING" id="1486262.TM49_01930"/>
<comment type="subcellular location">
    <subcellularLocation>
        <location evidence="1">Cell membrane</location>
        <topology evidence="1">Multi-pass membrane protein</topology>
    </subcellularLocation>
</comment>
<dbReference type="FunFam" id="1.20.1720.10:FF:000004">
    <property type="entry name" value="EmrB/QacA family drug resistance transporter"/>
    <property type="match status" value="1"/>
</dbReference>
<dbReference type="AlphaFoldDB" id="A0A0D5LN29"/>
<keyword evidence="10" id="KW-1185">Reference proteome</keyword>
<dbReference type="EMBL" id="CP010803">
    <property type="protein sequence ID" value="AJY44718.1"/>
    <property type="molecule type" value="Genomic_DNA"/>
</dbReference>
<evidence type="ECO:0000256" key="7">
    <source>
        <dbReference type="SAM" id="Phobius"/>
    </source>
</evidence>
<evidence type="ECO:0000313" key="10">
    <source>
        <dbReference type="Proteomes" id="UP000032611"/>
    </source>
</evidence>
<feature type="transmembrane region" description="Helical" evidence="7">
    <location>
        <begin position="340"/>
        <end position="371"/>
    </location>
</feature>
<keyword evidence="2" id="KW-0813">Transport</keyword>
<sequence length="505" mass="52248">MPEQPSFVSLVEHPRLRIVAFIFLLMSMFLATLDNQIVSTALPTIVGEFGEIERFGWVASAYLLASCAVMPIYGKLGDLIGRKYVLMGAIILFLIGSLTCGLAVSMNTLIAARVLQGFGGGGLMVSIFALNADLFSPRERPKYQSYSSLVIMTSGALGPLLGGTMTAAFGWRSIFLINLPLGIIVLVGLFFLIPNRKPNRTPRIDFAGALLLAITVTGIVLWSDSAQIFGSMLAPESLAVIGFAILCAIVWIMVERLAPEPIIPLSLLRNPTVALLILVSITSGGIAIGMVNYFALFLQTVHELTPTAAGLFFIPVTLGIVVGSISSGRLMSATGRYKPYAIAGLAISTCCFATLTLIATSAPLFAIALVMGMQGLGIGLGQQVPVLGVQNAARGGDIGAATGTVTLSRMIGGASAISVYGAILAQGLNAAPPVPGIGPLSEVTPAAISTLTGAAHDAAIAGYGATFTHLFMFACLTAIIGLVAAISLRPVALGATAEAPARAPA</sequence>
<feature type="transmembrane region" description="Helical" evidence="7">
    <location>
        <begin position="174"/>
        <end position="192"/>
    </location>
</feature>
<feature type="transmembrane region" description="Helical" evidence="7">
    <location>
        <begin position="110"/>
        <end position="134"/>
    </location>
</feature>
<evidence type="ECO:0000313" key="9">
    <source>
        <dbReference type="EMBL" id="AJY44718.1"/>
    </source>
</evidence>
<dbReference type="Proteomes" id="UP000032611">
    <property type="component" value="Chromosome"/>
</dbReference>
<name>A0A0D5LN29_MAREN</name>
<feature type="transmembrane region" description="Helical" evidence="7">
    <location>
        <begin position="273"/>
        <end position="296"/>
    </location>
</feature>
<dbReference type="KEGG" id="mey:TM49_01930"/>
<feature type="transmembrane region" description="Helical" evidence="7">
    <location>
        <begin position="204"/>
        <end position="222"/>
    </location>
</feature>
<dbReference type="PROSITE" id="PS50850">
    <property type="entry name" value="MFS"/>
    <property type="match status" value="1"/>
</dbReference>
<keyword evidence="3" id="KW-1003">Cell membrane</keyword>
<keyword evidence="5 7" id="KW-1133">Transmembrane helix</keyword>
<reference evidence="9 10" key="1">
    <citation type="journal article" date="2015" name="Genome Announc.">
        <title>Complete genome sequence of Martelella endophytica YC6887, which has antifungal activity associated with a halophyte.</title>
        <authorList>
            <person name="Khan A."/>
            <person name="Khan H."/>
            <person name="Chung E.J."/>
            <person name="Hossain M.T."/>
            <person name="Chung Y.R."/>
        </authorList>
    </citation>
    <scope>NUCLEOTIDE SEQUENCE [LARGE SCALE GENOMIC DNA]</scope>
    <source>
        <strain evidence="9">YC6887</strain>
    </source>
</reference>
<dbReference type="CDD" id="cd17502">
    <property type="entry name" value="MFS_Azr1_MDR_like"/>
    <property type="match status" value="1"/>
</dbReference>
<feature type="transmembrane region" description="Helical" evidence="7">
    <location>
        <begin position="308"/>
        <end position="328"/>
    </location>
</feature>